<dbReference type="OrthoDB" id="672438at2"/>
<dbReference type="Pfam" id="PF05838">
    <property type="entry name" value="Glyco_hydro_108"/>
    <property type="match status" value="1"/>
</dbReference>
<evidence type="ECO:0000313" key="3">
    <source>
        <dbReference type="EMBL" id="RTQ50302.1"/>
    </source>
</evidence>
<dbReference type="RefSeq" id="WP_126693351.1">
    <property type="nucleotide sequence ID" value="NZ_RXOF01000005.1"/>
</dbReference>
<gene>
    <name evidence="3" type="ORF">EJV47_11805</name>
</gene>
<evidence type="ECO:0000259" key="2">
    <source>
        <dbReference type="Pfam" id="PF09374"/>
    </source>
</evidence>
<dbReference type="Gene3D" id="1.20.141.10">
    <property type="entry name" value="Chitosanase, subunit A, domain 1"/>
    <property type="match status" value="1"/>
</dbReference>
<sequence>MADFNHYYPTLLANEGGYCHDPLDPGGETYRGIARASNPHWAGWPVVDGIRNHVTAAHPVPHTEWHAVSRALEADAALNQSVEAFYKAAYWNPLNLDLVHTQAIADQLADHGVNAGTARPAKMLQYLLASEFGAQLVVDGKVGAHTIAALNAVDQSAFYSRFIAMRRAFYAYRAGSYTAAEAQALAPWHQFFHQHLGLNTDVRMQKYLASWMGRTHEQFTA</sequence>
<dbReference type="InterPro" id="IPR008565">
    <property type="entry name" value="TtsA-like_GH18_dom"/>
</dbReference>
<dbReference type="InterPro" id="IPR018537">
    <property type="entry name" value="Peptidoglycan-bd_3"/>
</dbReference>
<accession>A0A431U415</accession>
<reference evidence="3 4" key="1">
    <citation type="submission" date="2018-12" db="EMBL/GenBank/DDBJ databases">
        <title>Hymenobacter gummosus sp. nov., isolated from a spring.</title>
        <authorList>
            <person name="Nie L."/>
        </authorList>
    </citation>
    <scope>NUCLEOTIDE SEQUENCE [LARGE SCALE GENOMIC DNA]</scope>
    <source>
        <strain evidence="3 4">KCTC 52166</strain>
    </source>
</reference>
<feature type="domain" description="Peptidoglycan binding" evidence="2">
    <location>
        <begin position="120"/>
        <end position="188"/>
    </location>
</feature>
<organism evidence="3 4">
    <name type="scientific">Hymenobacter gummosus</name>
    <dbReference type="NCBI Taxonomy" id="1776032"/>
    <lineage>
        <taxon>Bacteria</taxon>
        <taxon>Pseudomonadati</taxon>
        <taxon>Bacteroidota</taxon>
        <taxon>Cytophagia</taxon>
        <taxon>Cytophagales</taxon>
        <taxon>Hymenobacteraceae</taxon>
        <taxon>Hymenobacter</taxon>
    </lineage>
</organism>
<proteinExistence type="predicted"/>
<name>A0A431U415_9BACT</name>
<feature type="domain" description="TtsA-like Glycoside hydrolase family 108" evidence="1">
    <location>
        <begin position="10"/>
        <end position="116"/>
    </location>
</feature>
<dbReference type="Pfam" id="PF09374">
    <property type="entry name" value="PG_binding_3"/>
    <property type="match status" value="1"/>
</dbReference>
<protein>
    <submittedName>
        <fullName evidence="3">Uncharacterized protein</fullName>
    </submittedName>
</protein>
<dbReference type="AlphaFoldDB" id="A0A431U415"/>
<keyword evidence="4" id="KW-1185">Reference proteome</keyword>
<evidence type="ECO:0000259" key="1">
    <source>
        <dbReference type="Pfam" id="PF05838"/>
    </source>
</evidence>
<dbReference type="Proteomes" id="UP000282184">
    <property type="component" value="Unassembled WGS sequence"/>
</dbReference>
<dbReference type="SUPFAM" id="SSF53955">
    <property type="entry name" value="Lysozyme-like"/>
    <property type="match status" value="1"/>
</dbReference>
<dbReference type="EMBL" id="RXOF01000005">
    <property type="protein sequence ID" value="RTQ50302.1"/>
    <property type="molecule type" value="Genomic_DNA"/>
</dbReference>
<dbReference type="InterPro" id="IPR023346">
    <property type="entry name" value="Lysozyme-like_dom_sf"/>
</dbReference>
<comment type="caution">
    <text evidence="3">The sequence shown here is derived from an EMBL/GenBank/DDBJ whole genome shotgun (WGS) entry which is preliminary data.</text>
</comment>
<evidence type="ECO:0000313" key="4">
    <source>
        <dbReference type="Proteomes" id="UP000282184"/>
    </source>
</evidence>